<evidence type="ECO:0000256" key="3">
    <source>
        <dbReference type="ARBA" id="ARBA00022692"/>
    </source>
</evidence>
<evidence type="ECO:0000313" key="8">
    <source>
        <dbReference type="Proteomes" id="UP000184603"/>
    </source>
</evidence>
<dbReference type="Pfam" id="PF01184">
    <property type="entry name" value="Gpr1_Fun34_YaaH"/>
    <property type="match status" value="1"/>
</dbReference>
<comment type="subcellular location">
    <subcellularLocation>
        <location evidence="1">Membrane</location>
        <topology evidence="1">Multi-pass membrane protein</topology>
    </subcellularLocation>
</comment>
<dbReference type="EMBL" id="FRFE01000021">
    <property type="protein sequence ID" value="SHO50950.1"/>
    <property type="molecule type" value="Genomic_DNA"/>
</dbReference>
<evidence type="ECO:0000256" key="2">
    <source>
        <dbReference type="ARBA" id="ARBA00005587"/>
    </source>
</evidence>
<keyword evidence="4 6" id="KW-1133">Transmembrane helix</keyword>
<sequence>MADAKAPVMGNPAVVGLAGFGLTTLILQFHNLGLVGVGPIVALGFIFGGLAQMIAGYQEFKVGNNFGYSAFVSYGAFWIALAIIFMLNHFDIYKSSGTDIGYFLIVWTLYTVIMWFASLRIHGAMASTFTLLLAGFILLDLAHFGYPAMTKVAAYVLILCALNAWYMMAHVIYLQIFGRDVLPVGKPWIDPKPIEERELQSAKAR</sequence>
<dbReference type="InterPro" id="IPR047623">
    <property type="entry name" value="SatP"/>
</dbReference>
<keyword evidence="5 6" id="KW-0472">Membrane</keyword>
<evidence type="ECO:0000256" key="5">
    <source>
        <dbReference type="ARBA" id="ARBA00023136"/>
    </source>
</evidence>
<dbReference type="Proteomes" id="UP000184603">
    <property type="component" value="Unassembled WGS sequence"/>
</dbReference>
<organism evidence="7 8">
    <name type="scientific">Desulfopila aestuarii DSM 18488</name>
    <dbReference type="NCBI Taxonomy" id="1121416"/>
    <lineage>
        <taxon>Bacteria</taxon>
        <taxon>Pseudomonadati</taxon>
        <taxon>Thermodesulfobacteriota</taxon>
        <taxon>Desulfobulbia</taxon>
        <taxon>Desulfobulbales</taxon>
        <taxon>Desulfocapsaceae</taxon>
        <taxon>Desulfopila</taxon>
    </lineage>
</organism>
<dbReference type="NCBIfam" id="NF038013">
    <property type="entry name" value="AceTr_1"/>
    <property type="match status" value="1"/>
</dbReference>
<feature type="transmembrane region" description="Helical" evidence="6">
    <location>
        <begin position="129"/>
        <end position="146"/>
    </location>
</feature>
<name>A0A1M7YE75_9BACT</name>
<evidence type="ECO:0000256" key="6">
    <source>
        <dbReference type="SAM" id="Phobius"/>
    </source>
</evidence>
<feature type="transmembrane region" description="Helical" evidence="6">
    <location>
        <begin position="12"/>
        <end position="30"/>
    </location>
</feature>
<proteinExistence type="inferred from homology"/>
<dbReference type="RefSeq" id="WP_073615173.1">
    <property type="nucleotide sequence ID" value="NZ_FRFE01000021.1"/>
</dbReference>
<reference evidence="7 8" key="1">
    <citation type="submission" date="2016-12" db="EMBL/GenBank/DDBJ databases">
        <authorList>
            <person name="Song W.-J."/>
            <person name="Kurnit D.M."/>
        </authorList>
    </citation>
    <scope>NUCLEOTIDE SEQUENCE [LARGE SCALE GENOMIC DNA]</scope>
    <source>
        <strain evidence="7 8">DSM 18488</strain>
    </source>
</reference>
<evidence type="ECO:0008006" key="9">
    <source>
        <dbReference type="Google" id="ProtNLM"/>
    </source>
</evidence>
<dbReference type="OrthoDB" id="9787939at2"/>
<gene>
    <name evidence="7" type="ORF">SAMN02745220_03723</name>
</gene>
<accession>A0A1M7YE75</accession>
<dbReference type="GO" id="GO:0071422">
    <property type="term" value="P:succinate transmembrane transport"/>
    <property type="evidence" value="ECO:0007669"/>
    <property type="project" value="TreeGrafter"/>
</dbReference>
<dbReference type="GO" id="GO:0015360">
    <property type="term" value="F:acetate:proton symporter activity"/>
    <property type="evidence" value="ECO:0007669"/>
    <property type="project" value="TreeGrafter"/>
</dbReference>
<dbReference type="AlphaFoldDB" id="A0A1M7YE75"/>
<keyword evidence="8" id="KW-1185">Reference proteome</keyword>
<dbReference type="STRING" id="1121416.SAMN02745220_03723"/>
<feature type="transmembrane region" description="Helical" evidence="6">
    <location>
        <begin position="100"/>
        <end position="117"/>
    </location>
</feature>
<dbReference type="GO" id="GO:0005886">
    <property type="term" value="C:plasma membrane"/>
    <property type="evidence" value="ECO:0007669"/>
    <property type="project" value="TreeGrafter"/>
</dbReference>
<protein>
    <recommendedName>
        <fullName evidence="9">Succinate-acetate transporter protein</fullName>
    </recommendedName>
</protein>
<dbReference type="PANTHER" id="PTHR30178">
    <property type="entry name" value="INNER MEMBRANE PROTEIN YAAH"/>
    <property type="match status" value="1"/>
</dbReference>
<dbReference type="PANTHER" id="PTHR30178:SF3">
    <property type="entry name" value="SUCCINATE-ACETATE_PROTON SYMPORTER SATP"/>
    <property type="match status" value="1"/>
</dbReference>
<evidence type="ECO:0000256" key="4">
    <source>
        <dbReference type="ARBA" id="ARBA00022989"/>
    </source>
</evidence>
<feature type="transmembrane region" description="Helical" evidence="6">
    <location>
        <begin position="66"/>
        <end position="88"/>
    </location>
</feature>
<feature type="transmembrane region" description="Helical" evidence="6">
    <location>
        <begin position="152"/>
        <end position="174"/>
    </location>
</feature>
<evidence type="ECO:0000256" key="1">
    <source>
        <dbReference type="ARBA" id="ARBA00004141"/>
    </source>
</evidence>
<comment type="similarity">
    <text evidence="2">Belongs to the acetate uptake transporter (AceTr) (TC 2.A.96) family.</text>
</comment>
<feature type="transmembrane region" description="Helical" evidence="6">
    <location>
        <begin position="36"/>
        <end position="54"/>
    </location>
</feature>
<dbReference type="InterPro" id="IPR000791">
    <property type="entry name" value="Gpr1/Fun34/SatP-like"/>
</dbReference>
<evidence type="ECO:0000313" key="7">
    <source>
        <dbReference type="EMBL" id="SHO50950.1"/>
    </source>
</evidence>
<keyword evidence="3 6" id="KW-0812">Transmembrane</keyword>